<evidence type="ECO:0000256" key="1">
    <source>
        <dbReference type="ARBA" id="ARBA00008110"/>
    </source>
</evidence>
<dbReference type="SUPFAM" id="SSF46785">
    <property type="entry name" value="Winged helix' DNA-binding domain"/>
    <property type="match status" value="1"/>
</dbReference>
<dbReference type="RefSeq" id="WP_088706373.1">
    <property type="nucleotide sequence ID" value="NZ_LSTO01000001.1"/>
</dbReference>
<evidence type="ECO:0000259" key="7">
    <source>
        <dbReference type="PROSITE" id="PS51866"/>
    </source>
</evidence>
<evidence type="ECO:0000256" key="4">
    <source>
        <dbReference type="ARBA" id="ARBA00022737"/>
    </source>
</evidence>
<dbReference type="GO" id="GO:0015689">
    <property type="term" value="P:molybdate ion transport"/>
    <property type="evidence" value="ECO:0007669"/>
    <property type="project" value="UniProtKB-UniRule"/>
</dbReference>
<dbReference type="InterPro" id="IPR005116">
    <property type="entry name" value="Transp-assoc_OB_typ1"/>
</dbReference>
<dbReference type="InterPro" id="IPR003725">
    <property type="entry name" value="ModE-bd_N"/>
</dbReference>
<keyword evidence="3 5" id="KW-0500">Molybdenum</keyword>
<evidence type="ECO:0000256" key="3">
    <source>
        <dbReference type="ARBA" id="ARBA00022505"/>
    </source>
</evidence>
<dbReference type="InterPro" id="IPR000847">
    <property type="entry name" value="LysR_HTH_N"/>
</dbReference>
<organism evidence="8 9">
    <name type="scientific">Noviherbaspirillum denitrificans</name>
    <dbReference type="NCBI Taxonomy" id="1968433"/>
    <lineage>
        <taxon>Bacteria</taxon>
        <taxon>Pseudomonadati</taxon>
        <taxon>Pseudomonadota</taxon>
        <taxon>Betaproteobacteria</taxon>
        <taxon>Burkholderiales</taxon>
        <taxon>Oxalobacteraceae</taxon>
        <taxon>Noviherbaspirillum</taxon>
    </lineage>
</organism>
<evidence type="ECO:0000313" key="9">
    <source>
        <dbReference type="Proteomes" id="UP000197535"/>
    </source>
</evidence>
<protein>
    <submittedName>
        <fullName evidence="8">Molybdenum-dependent transcriptional regulator</fullName>
    </submittedName>
</protein>
<dbReference type="AlphaFoldDB" id="A0A254T9Z2"/>
<dbReference type="NCBIfam" id="TIGR00638">
    <property type="entry name" value="Mop"/>
    <property type="match status" value="2"/>
</dbReference>
<dbReference type="Gene3D" id="2.40.50.100">
    <property type="match status" value="2"/>
</dbReference>
<dbReference type="InterPro" id="IPR036388">
    <property type="entry name" value="WH-like_DNA-bd_sf"/>
</dbReference>
<keyword evidence="2 5" id="KW-0813">Transport</keyword>
<dbReference type="InterPro" id="IPR016462">
    <property type="entry name" value="ModE"/>
</dbReference>
<evidence type="ECO:0000313" key="8">
    <source>
        <dbReference type="EMBL" id="OWW19466.1"/>
    </source>
</evidence>
<dbReference type="Pfam" id="PF00126">
    <property type="entry name" value="HTH_1"/>
    <property type="match status" value="1"/>
</dbReference>
<sequence>MPPPNKMHIDGRLWIAKEESNLAGHGRVDLLQRIAETGSISQAAKSIGMSYKAAWDAVDAMNNLAGEPLVQRSTGGKGGGGTRLTARGERLVAAFRLIEEEHRRFLQALGENIDDFSDTYQLIRRLNMKTSARNQFYGKVADIRSGAVNDEVIVELQGGDRIVAVITQESTRHLGLRAGSDVVALIKAPWVMVAEASGNLRLSAQNRLAGTVVKLQRGAVNAEVVIQLAGGTTVCAIISNDSATELDLAEGKPAAAIFNASHVILGVPAY</sequence>
<comment type="caution">
    <text evidence="8">The sequence shown here is derived from an EMBL/GenBank/DDBJ whole genome shotgun (WGS) entry which is preliminary data.</text>
</comment>
<dbReference type="PROSITE" id="PS51866">
    <property type="entry name" value="MOP"/>
    <property type="match status" value="2"/>
</dbReference>
<gene>
    <name evidence="8" type="ORF">AYR66_08040</name>
</gene>
<keyword evidence="9" id="KW-1185">Reference proteome</keyword>
<feature type="domain" description="Mop" evidence="7">
    <location>
        <begin position="201"/>
        <end position="267"/>
    </location>
</feature>
<dbReference type="Gene3D" id="1.10.10.10">
    <property type="entry name" value="Winged helix-like DNA-binding domain superfamily/Winged helix DNA-binding domain"/>
    <property type="match status" value="1"/>
</dbReference>
<dbReference type="Proteomes" id="UP000197535">
    <property type="component" value="Unassembled WGS sequence"/>
</dbReference>
<dbReference type="GO" id="GO:0030151">
    <property type="term" value="F:molybdenum ion binding"/>
    <property type="evidence" value="ECO:0007669"/>
    <property type="project" value="UniProtKB-UniRule"/>
</dbReference>
<name>A0A254T9Z2_9BURK</name>
<comment type="similarity">
    <text evidence="1 5">Belongs to the ModE family.</text>
</comment>
<dbReference type="PIRSF" id="PIRSF005763">
    <property type="entry name" value="Txn_reg_ModE"/>
    <property type="match status" value="1"/>
</dbReference>
<dbReference type="PANTHER" id="PTHR30432">
    <property type="entry name" value="TRANSCRIPTIONAL REGULATOR MODE"/>
    <property type="match status" value="1"/>
</dbReference>
<dbReference type="EMBL" id="LSTO01000001">
    <property type="protein sequence ID" value="OWW19466.1"/>
    <property type="molecule type" value="Genomic_DNA"/>
</dbReference>
<dbReference type="PANTHER" id="PTHR30432:SF1">
    <property type="entry name" value="DNA-BINDING TRANSCRIPTIONAL DUAL REGULATOR MODE"/>
    <property type="match status" value="1"/>
</dbReference>
<dbReference type="GO" id="GO:0003700">
    <property type="term" value="F:DNA-binding transcription factor activity"/>
    <property type="evidence" value="ECO:0007669"/>
    <property type="project" value="InterPro"/>
</dbReference>
<dbReference type="OrthoDB" id="9800709at2"/>
<reference evidence="8 9" key="1">
    <citation type="submission" date="2016-02" db="EMBL/GenBank/DDBJ databases">
        <authorList>
            <person name="Wen L."/>
            <person name="He K."/>
            <person name="Yang H."/>
        </authorList>
    </citation>
    <scope>NUCLEOTIDE SEQUENCE [LARGE SCALE GENOMIC DNA]</scope>
    <source>
        <strain evidence="8 9">TSA40</strain>
    </source>
</reference>
<evidence type="ECO:0000256" key="2">
    <source>
        <dbReference type="ARBA" id="ARBA00022448"/>
    </source>
</evidence>
<accession>A0A254T9Z2</accession>
<dbReference type="InterPro" id="IPR051815">
    <property type="entry name" value="Molybdate_resp_trans_reg"/>
</dbReference>
<dbReference type="SUPFAM" id="SSF50331">
    <property type="entry name" value="MOP-like"/>
    <property type="match status" value="2"/>
</dbReference>
<proteinExistence type="inferred from homology"/>
<evidence type="ECO:0000256" key="6">
    <source>
        <dbReference type="PIRSR" id="PIRSR005763-1"/>
    </source>
</evidence>
<dbReference type="NCBIfam" id="TIGR00637">
    <property type="entry name" value="ModE_repress"/>
    <property type="match status" value="1"/>
</dbReference>
<dbReference type="Pfam" id="PF03459">
    <property type="entry name" value="TOBE"/>
    <property type="match status" value="2"/>
</dbReference>
<feature type="domain" description="Mop" evidence="7">
    <location>
        <begin position="129"/>
        <end position="195"/>
    </location>
</feature>
<dbReference type="InterPro" id="IPR004606">
    <property type="entry name" value="Mop_domain"/>
</dbReference>
<feature type="region of interest" description="Required for dimer formation and molybdate binding" evidence="6">
    <location>
        <begin position="130"/>
        <end position="138"/>
    </location>
</feature>
<dbReference type="InterPro" id="IPR008995">
    <property type="entry name" value="Mo/tungstate-bd_C_term_dom"/>
</dbReference>
<keyword evidence="4" id="KW-0677">Repeat</keyword>
<dbReference type="InterPro" id="IPR036390">
    <property type="entry name" value="WH_DNA-bd_sf"/>
</dbReference>
<evidence type="ECO:0000256" key="5">
    <source>
        <dbReference type="PIRNR" id="PIRNR005763"/>
    </source>
</evidence>